<name>A0A7V8J558_PSEPU</name>
<accession>A0A7V8J558</accession>
<organism evidence="1 2">
    <name type="scientific">Pseudomonas putida</name>
    <name type="common">Arthrobacter siderocapsulatus</name>
    <dbReference type="NCBI Taxonomy" id="303"/>
    <lineage>
        <taxon>Bacteria</taxon>
        <taxon>Pseudomonadati</taxon>
        <taxon>Pseudomonadota</taxon>
        <taxon>Gammaproteobacteria</taxon>
        <taxon>Pseudomonadales</taxon>
        <taxon>Pseudomonadaceae</taxon>
        <taxon>Pseudomonas</taxon>
    </lineage>
</organism>
<evidence type="ECO:0000313" key="2">
    <source>
        <dbReference type="Proteomes" id="UP000442695"/>
    </source>
</evidence>
<gene>
    <name evidence="1" type="ORF">GN299_06195</name>
</gene>
<dbReference type="Proteomes" id="UP000442695">
    <property type="component" value="Unassembled WGS sequence"/>
</dbReference>
<comment type="caution">
    <text evidence="1">The sequence shown here is derived from an EMBL/GenBank/DDBJ whole genome shotgun (WGS) entry which is preliminary data.</text>
</comment>
<dbReference type="EMBL" id="WOWR01000005">
    <property type="protein sequence ID" value="KAF0255678.1"/>
    <property type="molecule type" value="Genomic_DNA"/>
</dbReference>
<dbReference type="AlphaFoldDB" id="A0A7V8J558"/>
<evidence type="ECO:0000313" key="1">
    <source>
        <dbReference type="EMBL" id="KAF0255678.1"/>
    </source>
</evidence>
<reference evidence="1 2" key="1">
    <citation type="submission" date="2019-12" db="EMBL/GenBank/DDBJ databases">
        <authorList>
            <person name="Woiski C."/>
        </authorList>
    </citation>
    <scope>NUCLEOTIDE SEQUENCE [LARGE SCALE GENOMIC DNA]</scope>
    <source>
        <strain evidence="1 2">BOE100</strain>
    </source>
</reference>
<protein>
    <submittedName>
        <fullName evidence="1">Uncharacterized protein</fullName>
    </submittedName>
</protein>
<dbReference type="RefSeq" id="WP_156858571.1">
    <property type="nucleotide sequence ID" value="NZ_WOWR01000005.1"/>
</dbReference>
<sequence length="62" mass="6679">MSRKDVARVADIMGEQSAAAQALADYDRRIAAGEAVKIYRGNGSLLVGPEATMVQKERRSQA</sequence>
<proteinExistence type="predicted"/>